<dbReference type="Proteomes" id="UP001553843">
    <property type="component" value="Unassembled WGS sequence"/>
</dbReference>
<name>A0ABV3LQG5_9ACTN</name>
<organism evidence="3 4">
    <name type="scientific">Streptomyces huasconensis</name>
    <dbReference type="NCBI Taxonomy" id="1854574"/>
    <lineage>
        <taxon>Bacteria</taxon>
        <taxon>Bacillati</taxon>
        <taxon>Actinomycetota</taxon>
        <taxon>Actinomycetes</taxon>
        <taxon>Kitasatosporales</taxon>
        <taxon>Streptomycetaceae</taxon>
        <taxon>Streptomyces</taxon>
    </lineage>
</organism>
<sequence length="179" mass="18162">MPKRPLVIALALGASAGAAILAFQGLASDSPEPAPHAGSASCRGVAAAYPESIGTFRRTSVDTTAAAATYGDGALTLRCGLPAMLPTAEMCVSIGGVDWVLKNEGEGSRDKTIVTYGRSPAAEAVLGPDVPTDVALVELSAAMKNLPKNDRRCIDAATPVPTGASDQQRGNAQSSRNAI</sequence>
<evidence type="ECO:0000256" key="2">
    <source>
        <dbReference type="SAM" id="SignalP"/>
    </source>
</evidence>
<proteinExistence type="predicted"/>
<dbReference type="EMBL" id="JBEYRS010000002">
    <property type="protein sequence ID" value="MEW2361683.1"/>
    <property type="molecule type" value="Genomic_DNA"/>
</dbReference>
<keyword evidence="2" id="KW-0732">Signal</keyword>
<feature type="signal peptide" evidence="2">
    <location>
        <begin position="1"/>
        <end position="27"/>
    </location>
</feature>
<keyword evidence="4" id="KW-1185">Reference proteome</keyword>
<dbReference type="Pfam" id="PF12028">
    <property type="entry name" value="DUF3515"/>
    <property type="match status" value="1"/>
</dbReference>
<evidence type="ECO:0000256" key="1">
    <source>
        <dbReference type="SAM" id="MobiDB-lite"/>
    </source>
</evidence>
<feature type="region of interest" description="Disordered" evidence="1">
    <location>
        <begin position="155"/>
        <end position="179"/>
    </location>
</feature>
<dbReference type="RefSeq" id="WP_359775507.1">
    <property type="nucleotide sequence ID" value="NZ_JBEYRR010000002.1"/>
</dbReference>
<reference evidence="3 4" key="1">
    <citation type="submission" date="2024-06" db="EMBL/GenBank/DDBJ databases">
        <title>The Natural Products Discovery Center: Release of the First 8490 Sequenced Strains for Exploring Actinobacteria Biosynthetic Diversity.</title>
        <authorList>
            <person name="Kalkreuter E."/>
            <person name="Kautsar S.A."/>
            <person name="Yang D."/>
            <person name="Bader C.D."/>
            <person name="Teijaro C.N."/>
            <person name="Fluegel L."/>
            <person name="Davis C.M."/>
            <person name="Simpson J.R."/>
            <person name="Lauterbach L."/>
            <person name="Steele A.D."/>
            <person name="Gui C."/>
            <person name="Meng S."/>
            <person name="Li G."/>
            <person name="Viehrig K."/>
            <person name="Ye F."/>
            <person name="Su P."/>
            <person name="Kiefer A.F."/>
            <person name="Nichols A."/>
            <person name="Cepeda A.J."/>
            <person name="Yan W."/>
            <person name="Fan B."/>
            <person name="Jiang Y."/>
            <person name="Adhikari A."/>
            <person name="Zheng C.-J."/>
            <person name="Schuster L."/>
            <person name="Cowan T.M."/>
            <person name="Smanski M.J."/>
            <person name="Chevrette M.G."/>
            <person name="De Carvalho L.P.S."/>
            <person name="Shen B."/>
        </authorList>
    </citation>
    <scope>NUCLEOTIDE SEQUENCE [LARGE SCALE GENOMIC DNA]</scope>
    <source>
        <strain evidence="3 4">NPDC047833</strain>
    </source>
</reference>
<accession>A0ABV3LQG5</accession>
<dbReference type="InterPro" id="IPR021903">
    <property type="entry name" value="DUF3515"/>
</dbReference>
<evidence type="ECO:0000313" key="4">
    <source>
        <dbReference type="Proteomes" id="UP001553843"/>
    </source>
</evidence>
<comment type="caution">
    <text evidence="3">The sequence shown here is derived from an EMBL/GenBank/DDBJ whole genome shotgun (WGS) entry which is preliminary data.</text>
</comment>
<feature type="compositionally biased region" description="Polar residues" evidence="1">
    <location>
        <begin position="164"/>
        <end position="179"/>
    </location>
</feature>
<feature type="chain" id="PRO_5046632730" evidence="2">
    <location>
        <begin position="28"/>
        <end position="179"/>
    </location>
</feature>
<evidence type="ECO:0000313" key="3">
    <source>
        <dbReference type="EMBL" id="MEW2361683.1"/>
    </source>
</evidence>
<protein>
    <submittedName>
        <fullName evidence="3">DUF3515 family protein</fullName>
    </submittedName>
</protein>
<gene>
    <name evidence="3" type="ORF">AB0887_06865</name>
</gene>